<dbReference type="GO" id="GO:0003677">
    <property type="term" value="F:DNA binding"/>
    <property type="evidence" value="ECO:0007669"/>
    <property type="project" value="UniProtKB-KW"/>
</dbReference>
<feature type="domain" description="HTH tetR-type" evidence="3">
    <location>
        <begin position="11"/>
        <end position="56"/>
    </location>
</feature>
<dbReference type="EMBL" id="JAAXOP010000003">
    <property type="protein sequence ID" value="NKY50205.1"/>
    <property type="molecule type" value="Genomic_DNA"/>
</dbReference>
<dbReference type="InterPro" id="IPR001647">
    <property type="entry name" value="HTH_TetR"/>
</dbReference>
<gene>
    <name evidence="4" type="ORF">HGA08_08295</name>
</gene>
<dbReference type="InterPro" id="IPR009057">
    <property type="entry name" value="Homeodomain-like_sf"/>
</dbReference>
<evidence type="ECO:0000313" key="5">
    <source>
        <dbReference type="Proteomes" id="UP000565711"/>
    </source>
</evidence>
<dbReference type="AlphaFoldDB" id="A0A846XWX8"/>
<evidence type="ECO:0000259" key="3">
    <source>
        <dbReference type="Pfam" id="PF00440"/>
    </source>
</evidence>
<name>A0A846XWX8_9NOCA</name>
<feature type="region of interest" description="Disordered" evidence="2">
    <location>
        <begin position="201"/>
        <end position="228"/>
    </location>
</feature>
<dbReference type="SUPFAM" id="SSF46689">
    <property type="entry name" value="Homeodomain-like"/>
    <property type="match status" value="1"/>
</dbReference>
<evidence type="ECO:0000256" key="1">
    <source>
        <dbReference type="ARBA" id="ARBA00023125"/>
    </source>
</evidence>
<dbReference type="RefSeq" id="WP_168436091.1">
    <property type="nucleotide sequence ID" value="NZ_JAAXOP010000003.1"/>
</dbReference>
<evidence type="ECO:0000256" key="2">
    <source>
        <dbReference type="SAM" id="MobiDB-lite"/>
    </source>
</evidence>
<dbReference type="Pfam" id="PF00440">
    <property type="entry name" value="TetR_N"/>
    <property type="match status" value="1"/>
</dbReference>
<comment type="caution">
    <text evidence="4">The sequence shown here is derived from an EMBL/GenBank/DDBJ whole genome shotgun (WGS) entry which is preliminary data.</text>
</comment>
<dbReference type="Gene3D" id="1.10.357.10">
    <property type="entry name" value="Tetracycline Repressor, domain 2"/>
    <property type="match status" value="1"/>
</dbReference>
<keyword evidence="1" id="KW-0238">DNA-binding</keyword>
<dbReference type="Proteomes" id="UP000565711">
    <property type="component" value="Unassembled WGS sequence"/>
</dbReference>
<organism evidence="4 5">
    <name type="scientific">Nocardia vermiculata</name>
    <dbReference type="NCBI Taxonomy" id="257274"/>
    <lineage>
        <taxon>Bacteria</taxon>
        <taxon>Bacillati</taxon>
        <taxon>Actinomycetota</taxon>
        <taxon>Actinomycetes</taxon>
        <taxon>Mycobacteriales</taxon>
        <taxon>Nocardiaceae</taxon>
        <taxon>Nocardia</taxon>
    </lineage>
</organism>
<keyword evidence="5" id="KW-1185">Reference proteome</keyword>
<evidence type="ECO:0000313" key="4">
    <source>
        <dbReference type="EMBL" id="NKY50205.1"/>
    </source>
</evidence>
<reference evidence="4 5" key="1">
    <citation type="submission" date="2020-04" db="EMBL/GenBank/DDBJ databases">
        <title>MicrobeNet Type strains.</title>
        <authorList>
            <person name="Nicholson A.C."/>
        </authorList>
    </citation>
    <scope>NUCLEOTIDE SEQUENCE [LARGE SCALE GENOMIC DNA]</scope>
    <source>
        <strain evidence="4 5">JCM 12354</strain>
    </source>
</reference>
<sequence>MEAITARERLMVAAERLIAERGYLVPLREIAAAAGQRNNSAIPYHFGSRDGLVEAVVQQRLAALEVRRLELLAQRPDGLVDEVHGLLEALVFPMFELSASNETCCYARFLEQIRNHPAVSDVTNLDSAERTSVRVIVNGLDRALHDLEPRLRHRRLRSLTTVLSALVADHERAVEAGRLAADDRDAWAEVVDMLAGTLTAPVTGRSGNADGDRSTAAARGPQDSADLA</sequence>
<proteinExistence type="predicted"/>
<protein>
    <submittedName>
        <fullName evidence="4">TetR family transcriptional regulator</fullName>
    </submittedName>
</protein>
<accession>A0A846XWX8</accession>